<gene>
    <name evidence="1" type="ORF">K452DRAFT_52679</name>
</gene>
<organism evidence="1 2">
    <name type="scientific">Aplosporella prunicola CBS 121167</name>
    <dbReference type="NCBI Taxonomy" id="1176127"/>
    <lineage>
        <taxon>Eukaryota</taxon>
        <taxon>Fungi</taxon>
        <taxon>Dikarya</taxon>
        <taxon>Ascomycota</taxon>
        <taxon>Pezizomycotina</taxon>
        <taxon>Dothideomycetes</taxon>
        <taxon>Dothideomycetes incertae sedis</taxon>
        <taxon>Botryosphaeriales</taxon>
        <taxon>Aplosporellaceae</taxon>
        <taxon>Aplosporella</taxon>
    </lineage>
</organism>
<proteinExistence type="predicted"/>
<dbReference type="AlphaFoldDB" id="A0A6A6BA10"/>
<protein>
    <submittedName>
        <fullName evidence="1">Uncharacterized protein</fullName>
    </submittedName>
</protein>
<dbReference type="RefSeq" id="XP_033395916.1">
    <property type="nucleotide sequence ID" value="XM_033546795.1"/>
</dbReference>
<evidence type="ECO:0000313" key="1">
    <source>
        <dbReference type="EMBL" id="KAF2140203.1"/>
    </source>
</evidence>
<sequence>MIIIAYGGHVLWLSAPVLCVWLRGFGLEFCKLLLVDFSPPSLPDAACSVGENRTNPSSNATMAVLNYCPPVQPADGAKGSLRSPGRNLPVAAHDACASRMGVCSTITLCHPRLTHGRSHSRWAAPTAASSIQRGVYLT</sequence>
<reference evidence="1" key="1">
    <citation type="journal article" date="2020" name="Stud. Mycol.">
        <title>101 Dothideomycetes genomes: a test case for predicting lifestyles and emergence of pathogens.</title>
        <authorList>
            <person name="Haridas S."/>
            <person name="Albert R."/>
            <person name="Binder M."/>
            <person name="Bloem J."/>
            <person name="Labutti K."/>
            <person name="Salamov A."/>
            <person name="Andreopoulos B."/>
            <person name="Baker S."/>
            <person name="Barry K."/>
            <person name="Bills G."/>
            <person name="Bluhm B."/>
            <person name="Cannon C."/>
            <person name="Castanera R."/>
            <person name="Culley D."/>
            <person name="Daum C."/>
            <person name="Ezra D."/>
            <person name="Gonzalez J."/>
            <person name="Henrissat B."/>
            <person name="Kuo A."/>
            <person name="Liang C."/>
            <person name="Lipzen A."/>
            <person name="Lutzoni F."/>
            <person name="Magnuson J."/>
            <person name="Mondo S."/>
            <person name="Nolan M."/>
            <person name="Ohm R."/>
            <person name="Pangilinan J."/>
            <person name="Park H.-J."/>
            <person name="Ramirez L."/>
            <person name="Alfaro M."/>
            <person name="Sun H."/>
            <person name="Tritt A."/>
            <person name="Yoshinaga Y."/>
            <person name="Zwiers L.-H."/>
            <person name="Turgeon B."/>
            <person name="Goodwin S."/>
            <person name="Spatafora J."/>
            <person name="Crous P."/>
            <person name="Grigoriev I."/>
        </authorList>
    </citation>
    <scope>NUCLEOTIDE SEQUENCE</scope>
    <source>
        <strain evidence="1">CBS 121167</strain>
    </source>
</reference>
<name>A0A6A6BA10_9PEZI</name>
<keyword evidence="2" id="KW-1185">Reference proteome</keyword>
<dbReference type="GeneID" id="54304302"/>
<dbReference type="EMBL" id="ML995490">
    <property type="protein sequence ID" value="KAF2140203.1"/>
    <property type="molecule type" value="Genomic_DNA"/>
</dbReference>
<dbReference type="Proteomes" id="UP000799438">
    <property type="component" value="Unassembled WGS sequence"/>
</dbReference>
<accession>A0A6A6BA10</accession>
<evidence type="ECO:0000313" key="2">
    <source>
        <dbReference type="Proteomes" id="UP000799438"/>
    </source>
</evidence>